<dbReference type="AlphaFoldDB" id="A0A397T465"/>
<dbReference type="OrthoDB" id="506498at2759"/>
<proteinExistence type="predicted"/>
<dbReference type="CDD" id="cd02440">
    <property type="entry name" value="AdoMet_MTases"/>
    <property type="match status" value="1"/>
</dbReference>
<name>A0A397T465_9GLOM</name>
<dbReference type="SUPFAM" id="SSF53335">
    <property type="entry name" value="S-adenosyl-L-methionine-dependent methyltransferases"/>
    <property type="match status" value="1"/>
</dbReference>
<dbReference type="Pfam" id="PF13649">
    <property type="entry name" value="Methyltransf_25"/>
    <property type="match status" value="1"/>
</dbReference>
<dbReference type="InterPro" id="IPR041698">
    <property type="entry name" value="Methyltransf_25"/>
</dbReference>
<keyword evidence="2" id="KW-0489">Methyltransferase</keyword>
<evidence type="ECO:0000313" key="2">
    <source>
        <dbReference type="EMBL" id="RIA92119.1"/>
    </source>
</evidence>
<dbReference type="STRING" id="658196.A0A397T465"/>
<keyword evidence="3" id="KW-1185">Reference proteome</keyword>
<feature type="domain" description="Methyltransferase" evidence="1">
    <location>
        <begin position="48"/>
        <end position="139"/>
    </location>
</feature>
<gene>
    <name evidence="2" type="ORF">C1645_821099</name>
</gene>
<dbReference type="GO" id="GO:0032259">
    <property type="term" value="P:methylation"/>
    <property type="evidence" value="ECO:0007669"/>
    <property type="project" value="UniProtKB-KW"/>
</dbReference>
<evidence type="ECO:0000259" key="1">
    <source>
        <dbReference type="Pfam" id="PF13649"/>
    </source>
</evidence>
<dbReference type="InterPro" id="IPR029063">
    <property type="entry name" value="SAM-dependent_MTases_sf"/>
</dbReference>
<sequence>KPKYGNYLIKIDELQIDRIQQLHHTLKACCKTNFISPISQNLTNGIEVLDIGSGPGTWIFDLSSEFPNSKFTGIEIQSFMLPTIRPSNTTFIHNDVLKEIPFDPNTFDFIHMRVMVLCFTELQYNQIIKRLVELLKPDGYLELCEPNFNFYNMGPATKRIVDEWNKLLRAKSMNPVMGDRLYEFLQNNGLQVQRRDIMLPLSAIDGEIGALFGQSTVGLIGARKDNLMKQMNLSTSEFNQLFDEFIAETRIIRMYCNYTRIFGKKL</sequence>
<dbReference type="EMBL" id="QKYT01000134">
    <property type="protein sequence ID" value="RIA92119.1"/>
    <property type="molecule type" value="Genomic_DNA"/>
</dbReference>
<keyword evidence="2" id="KW-0808">Transferase</keyword>
<evidence type="ECO:0000313" key="3">
    <source>
        <dbReference type="Proteomes" id="UP000265703"/>
    </source>
</evidence>
<accession>A0A397T465</accession>
<reference evidence="2 3" key="1">
    <citation type="submission" date="2018-06" db="EMBL/GenBank/DDBJ databases">
        <title>Comparative genomics reveals the genomic features of Rhizophagus irregularis, R. cerebriforme, R. diaphanum and Gigaspora rosea, and their symbiotic lifestyle signature.</title>
        <authorList>
            <person name="Morin E."/>
            <person name="San Clemente H."/>
            <person name="Chen E.C.H."/>
            <person name="De La Providencia I."/>
            <person name="Hainaut M."/>
            <person name="Kuo A."/>
            <person name="Kohler A."/>
            <person name="Murat C."/>
            <person name="Tang N."/>
            <person name="Roy S."/>
            <person name="Loubradou J."/>
            <person name="Henrissat B."/>
            <person name="Grigoriev I.V."/>
            <person name="Corradi N."/>
            <person name="Roux C."/>
            <person name="Martin F.M."/>
        </authorList>
    </citation>
    <scope>NUCLEOTIDE SEQUENCE [LARGE SCALE GENOMIC DNA]</scope>
    <source>
        <strain evidence="2 3">DAOM 227022</strain>
    </source>
</reference>
<feature type="non-terminal residue" evidence="2">
    <location>
        <position position="1"/>
    </location>
</feature>
<comment type="caution">
    <text evidence="2">The sequence shown here is derived from an EMBL/GenBank/DDBJ whole genome shotgun (WGS) entry which is preliminary data.</text>
</comment>
<organism evidence="2 3">
    <name type="scientific">Glomus cerebriforme</name>
    <dbReference type="NCBI Taxonomy" id="658196"/>
    <lineage>
        <taxon>Eukaryota</taxon>
        <taxon>Fungi</taxon>
        <taxon>Fungi incertae sedis</taxon>
        <taxon>Mucoromycota</taxon>
        <taxon>Glomeromycotina</taxon>
        <taxon>Glomeromycetes</taxon>
        <taxon>Glomerales</taxon>
        <taxon>Glomeraceae</taxon>
        <taxon>Glomus</taxon>
    </lineage>
</organism>
<protein>
    <submittedName>
        <fullName evidence="2">S-adenosyl-L-methionine-dependent methyltransferase</fullName>
    </submittedName>
</protein>
<dbReference type="Gene3D" id="3.40.50.150">
    <property type="entry name" value="Vaccinia Virus protein VP39"/>
    <property type="match status" value="1"/>
</dbReference>
<dbReference type="Proteomes" id="UP000265703">
    <property type="component" value="Unassembled WGS sequence"/>
</dbReference>
<dbReference type="PANTHER" id="PTHR43591:SF110">
    <property type="entry name" value="RHODANESE DOMAIN-CONTAINING PROTEIN"/>
    <property type="match status" value="1"/>
</dbReference>
<dbReference type="GO" id="GO:0008168">
    <property type="term" value="F:methyltransferase activity"/>
    <property type="evidence" value="ECO:0007669"/>
    <property type="project" value="UniProtKB-KW"/>
</dbReference>
<dbReference type="PANTHER" id="PTHR43591">
    <property type="entry name" value="METHYLTRANSFERASE"/>
    <property type="match status" value="1"/>
</dbReference>